<dbReference type="Pfam" id="PF09770">
    <property type="entry name" value="PAT1"/>
    <property type="match status" value="1"/>
</dbReference>
<dbReference type="Proteomes" id="UP000188320">
    <property type="component" value="Unassembled WGS sequence"/>
</dbReference>
<protein>
    <submittedName>
        <fullName evidence="2">DNA topoisomerase 2-associated protein pat1</fullName>
    </submittedName>
</protein>
<reference evidence="3" key="1">
    <citation type="submission" date="2017-01" db="EMBL/GenBank/DDBJ databases">
        <authorList>
            <person name="Wang Y."/>
            <person name="White M."/>
            <person name="Kvist S."/>
            <person name="Moncalvo J.-M."/>
        </authorList>
    </citation>
    <scope>NUCLEOTIDE SEQUENCE [LARGE SCALE GENOMIC DNA]</scope>
    <source>
        <strain evidence="3">COL-18-3</strain>
    </source>
</reference>
<evidence type="ECO:0000313" key="2">
    <source>
        <dbReference type="EMBL" id="OMH78471.1"/>
    </source>
</evidence>
<feature type="domain" description="mRNA decay factor PAT1" evidence="1">
    <location>
        <begin position="72"/>
        <end position="136"/>
    </location>
</feature>
<evidence type="ECO:0000313" key="3">
    <source>
        <dbReference type="Proteomes" id="UP000188320"/>
    </source>
</evidence>
<name>A0A1R1PBZ7_ZANCU</name>
<organism evidence="2 3">
    <name type="scientific">Zancudomyces culisetae</name>
    <name type="common">Gut fungus</name>
    <name type="synonym">Smittium culisetae</name>
    <dbReference type="NCBI Taxonomy" id="1213189"/>
    <lineage>
        <taxon>Eukaryota</taxon>
        <taxon>Fungi</taxon>
        <taxon>Fungi incertae sedis</taxon>
        <taxon>Zoopagomycota</taxon>
        <taxon>Kickxellomycotina</taxon>
        <taxon>Harpellomycetes</taxon>
        <taxon>Harpellales</taxon>
        <taxon>Legeriomycetaceae</taxon>
        <taxon>Zancudomyces</taxon>
    </lineage>
</organism>
<gene>
    <name evidence="2" type="ORF">AX774_g8140</name>
</gene>
<keyword evidence="3" id="KW-1185">Reference proteome</keyword>
<accession>A0A1R1PBZ7</accession>
<dbReference type="EMBL" id="LSSK01001919">
    <property type="protein sequence ID" value="OMH78471.1"/>
    <property type="molecule type" value="Genomic_DNA"/>
</dbReference>
<keyword evidence="2" id="KW-0413">Isomerase</keyword>
<dbReference type="InterPro" id="IPR019167">
    <property type="entry name" value="PAT1_dom"/>
</dbReference>
<feature type="non-terminal residue" evidence="2">
    <location>
        <position position="1"/>
    </location>
</feature>
<dbReference type="GO" id="GO:0016853">
    <property type="term" value="F:isomerase activity"/>
    <property type="evidence" value="ECO:0007669"/>
    <property type="project" value="UniProtKB-KW"/>
</dbReference>
<dbReference type="OrthoDB" id="74835at2759"/>
<evidence type="ECO:0000259" key="1">
    <source>
        <dbReference type="Pfam" id="PF09770"/>
    </source>
</evidence>
<proteinExistence type="predicted"/>
<comment type="caution">
    <text evidence="2">The sequence shown here is derived from an EMBL/GenBank/DDBJ whole genome shotgun (WGS) entry which is preliminary data.</text>
</comment>
<dbReference type="AlphaFoldDB" id="A0A1R1PBZ7"/>
<sequence>SFAELFALLFSSLKPSLPSLIPAPSSLPSPSSSLSTDPFEHSLIASFGLSSTTSSSSSKNNSSASSKLHLYADETMVWQFLASLAIVANIDQQHHLVSLTRLSITSRIRLAQSDPQLAPLLLHNVNLFLNALGLDASQLSSL</sequence>